<evidence type="ECO:0000313" key="2">
    <source>
        <dbReference type="EMBL" id="HIX53329.1"/>
    </source>
</evidence>
<name>A0A9D1W6M3_9FIRM</name>
<dbReference type="AlphaFoldDB" id="A0A9D1W6M3"/>
<sequence>MSDKNNYMEEPSEEMTVTLTLDDGSELECVVLTVFEAGGRDYIALLPMEGEDADEGEVYLYRYTEIDGNPDLQNIEDDEEYEIVADAFDELLDEQEYDELIGEDELDD</sequence>
<reference evidence="2" key="2">
    <citation type="submission" date="2021-04" db="EMBL/GenBank/DDBJ databases">
        <authorList>
            <person name="Gilroy R."/>
        </authorList>
    </citation>
    <scope>NUCLEOTIDE SEQUENCE</scope>
    <source>
        <strain evidence="2">ChiGjej4B4-12881</strain>
    </source>
</reference>
<evidence type="ECO:0000313" key="3">
    <source>
        <dbReference type="Proteomes" id="UP000886780"/>
    </source>
</evidence>
<dbReference type="InterPro" id="IPR009711">
    <property type="entry name" value="UPF0473"/>
</dbReference>
<dbReference type="EMBL" id="DXEU01000205">
    <property type="protein sequence ID" value="HIX53329.1"/>
    <property type="molecule type" value="Genomic_DNA"/>
</dbReference>
<evidence type="ECO:0000256" key="1">
    <source>
        <dbReference type="HAMAP-Rule" id="MF_01448"/>
    </source>
</evidence>
<proteinExistence type="inferred from homology"/>
<protein>
    <recommendedName>
        <fullName evidence="1">UPF0473 protein IAA28_11080</fullName>
    </recommendedName>
</protein>
<comment type="caution">
    <text evidence="2">The sequence shown here is derived from an EMBL/GenBank/DDBJ whole genome shotgun (WGS) entry which is preliminary data.</text>
</comment>
<reference evidence="2" key="1">
    <citation type="journal article" date="2021" name="PeerJ">
        <title>Extensive microbial diversity within the chicken gut microbiome revealed by metagenomics and culture.</title>
        <authorList>
            <person name="Gilroy R."/>
            <person name="Ravi A."/>
            <person name="Getino M."/>
            <person name="Pursley I."/>
            <person name="Horton D.L."/>
            <person name="Alikhan N.F."/>
            <person name="Baker D."/>
            <person name="Gharbi K."/>
            <person name="Hall N."/>
            <person name="Watson M."/>
            <person name="Adriaenssens E.M."/>
            <person name="Foster-Nyarko E."/>
            <person name="Jarju S."/>
            <person name="Secka A."/>
            <person name="Antonio M."/>
            <person name="Oren A."/>
            <person name="Chaudhuri R.R."/>
            <person name="La Ragione R."/>
            <person name="Hildebrand F."/>
            <person name="Pallen M.J."/>
        </authorList>
    </citation>
    <scope>NUCLEOTIDE SEQUENCE</scope>
    <source>
        <strain evidence="2">ChiGjej4B4-12881</strain>
    </source>
</reference>
<gene>
    <name evidence="2" type="ORF">IAA28_11080</name>
</gene>
<dbReference type="HAMAP" id="MF_01448">
    <property type="entry name" value="UPF0473"/>
    <property type="match status" value="1"/>
</dbReference>
<organism evidence="2 3">
    <name type="scientific">Candidatus Lachnoclostridium stercoripullorum</name>
    <dbReference type="NCBI Taxonomy" id="2838635"/>
    <lineage>
        <taxon>Bacteria</taxon>
        <taxon>Bacillati</taxon>
        <taxon>Bacillota</taxon>
        <taxon>Clostridia</taxon>
        <taxon>Lachnospirales</taxon>
        <taxon>Lachnospiraceae</taxon>
    </lineage>
</organism>
<accession>A0A9D1W6M3</accession>
<dbReference type="Proteomes" id="UP000886780">
    <property type="component" value="Unassembled WGS sequence"/>
</dbReference>
<comment type="similarity">
    <text evidence="1">Belongs to the UPF0473 family.</text>
</comment>
<dbReference type="Pfam" id="PF06949">
    <property type="entry name" value="DUF1292"/>
    <property type="match status" value="1"/>
</dbReference>